<gene>
    <name evidence="1" type="ORF">EXIGLDRAFT_718237</name>
</gene>
<organism evidence="1 2">
    <name type="scientific">Exidia glandulosa HHB12029</name>
    <dbReference type="NCBI Taxonomy" id="1314781"/>
    <lineage>
        <taxon>Eukaryota</taxon>
        <taxon>Fungi</taxon>
        <taxon>Dikarya</taxon>
        <taxon>Basidiomycota</taxon>
        <taxon>Agaricomycotina</taxon>
        <taxon>Agaricomycetes</taxon>
        <taxon>Auriculariales</taxon>
        <taxon>Exidiaceae</taxon>
        <taxon>Exidia</taxon>
    </lineage>
</organism>
<protein>
    <recommendedName>
        <fullName evidence="3">F-box domain-containing protein</fullName>
    </recommendedName>
</protein>
<dbReference type="Proteomes" id="UP000077266">
    <property type="component" value="Unassembled WGS sequence"/>
</dbReference>
<dbReference type="EMBL" id="KV426006">
    <property type="protein sequence ID" value="KZV92568.1"/>
    <property type="molecule type" value="Genomic_DNA"/>
</dbReference>
<dbReference type="InParanoid" id="A0A165HWQ1"/>
<feature type="non-terminal residue" evidence="1">
    <location>
        <position position="1"/>
    </location>
</feature>
<proteinExistence type="predicted"/>
<dbReference type="AlphaFoldDB" id="A0A165HWQ1"/>
<sequence length="331" mass="37638">TDYGAFDTRMAPSYRHWPDDGRSSRAVLRILRRTTNLEFLAVKAVEFHHRRITFADLGRSISSRRLRTLSLSGNMSGRNSATFLESLISLLRSPPCARLDEAIFRCYSLSSRTTEWSLYQDKLPPITKLWMGTFTCQEHRRDWSIRPCMLPTLLRSTLKHYSATRSAFEPFQQIRSAISSQTWPVLTSICIAGCPHMDPATSVDLSTYPNLRHLEVAIWNLLSPLENTVTPFILPPHLTSLGLVVPGYGGIYFVAVKLGVWLHDRKPIMAPRLESLHLRMQCTRDWHALQFRKVVIAALALRERSLSISADIRVGKAYSHDAPVPSWLIIA</sequence>
<evidence type="ECO:0000313" key="1">
    <source>
        <dbReference type="EMBL" id="KZV92568.1"/>
    </source>
</evidence>
<reference evidence="1 2" key="1">
    <citation type="journal article" date="2016" name="Mol. Biol. Evol.">
        <title>Comparative Genomics of Early-Diverging Mushroom-Forming Fungi Provides Insights into the Origins of Lignocellulose Decay Capabilities.</title>
        <authorList>
            <person name="Nagy L.G."/>
            <person name="Riley R."/>
            <person name="Tritt A."/>
            <person name="Adam C."/>
            <person name="Daum C."/>
            <person name="Floudas D."/>
            <person name="Sun H."/>
            <person name="Yadav J.S."/>
            <person name="Pangilinan J."/>
            <person name="Larsson K.H."/>
            <person name="Matsuura K."/>
            <person name="Barry K."/>
            <person name="Labutti K."/>
            <person name="Kuo R."/>
            <person name="Ohm R.A."/>
            <person name="Bhattacharya S.S."/>
            <person name="Shirouzu T."/>
            <person name="Yoshinaga Y."/>
            <person name="Martin F.M."/>
            <person name="Grigoriev I.V."/>
            <person name="Hibbett D.S."/>
        </authorList>
    </citation>
    <scope>NUCLEOTIDE SEQUENCE [LARGE SCALE GENOMIC DNA]</scope>
    <source>
        <strain evidence="1 2">HHB12029</strain>
    </source>
</reference>
<evidence type="ECO:0000313" key="2">
    <source>
        <dbReference type="Proteomes" id="UP000077266"/>
    </source>
</evidence>
<accession>A0A165HWQ1</accession>
<evidence type="ECO:0008006" key="3">
    <source>
        <dbReference type="Google" id="ProtNLM"/>
    </source>
</evidence>
<name>A0A165HWQ1_EXIGL</name>
<keyword evidence="2" id="KW-1185">Reference proteome</keyword>